<protein>
    <submittedName>
        <fullName evidence="3">M23 family metallopeptidase</fullName>
    </submittedName>
</protein>
<dbReference type="Proteomes" id="UP000316639">
    <property type="component" value="Unassembled WGS sequence"/>
</dbReference>
<name>A0A563EG16_9PSEU</name>
<evidence type="ECO:0000256" key="1">
    <source>
        <dbReference type="ARBA" id="ARBA00022729"/>
    </source>
</evidence>
<dbReference type="OrthoDB" id="5245088at2"/>
<keyword evidence="1" id="KW-0732">Signal</keyword>
<evidence type="ECO:0000313" key="3">
    <source>
        <dbReference type="EMBL" id="TWP45139.1"/>
    </source>
</evidence>
<dbReference type="SUPFAM" id="SSF51261">
    <property type="entry name" value="Duplicated hybrid motif"/>
    <property type="match status" value="1"/>
</dbReference>
<dbReference type="AlphaFoldDB" id="A0A563EG16"/>
<feature type="domain" description="M23ase beta-sheet core" evidence="2">
    <location>
        <begin position="45"/>
        <end position="136"/>
    </location>
</feature>
<dbReference type="InterPro" id="IPR016047">
    <property type="entry name" value="M23ase_b-sheet_dom"/>
</dbReference>
<dbReference type="CDD" id="cd12797">
    <property type="entry name" value="M23_peptidase"/>
    <property type="match status" value="1"/>
</dbReference>
<organism evidence="3 4">
    <name type="scientific">Lentzea tibetensis</name>
    <dbReference type="NCBI Taxonomy" id="2591470"/>
    <lineage>
        <taxon>Bacteria</taxon>
        <taxon>Bacillati</taxon>
        <taxon>Actinomycetota</taxon>
        <taxon>Actinomycetes</taxon>
        <taxon>Pseudonocardiales</taxon>
        <taxon>Pseudonocardiaceae</taxon>
        <taxon>Lentzea</taxon>
    </lineage>
</organism>
<evidence type="ECO:0000313" key="4">
    <source>
        <dbReference type="Proteomes" id="UP000316639"/>
    </source>
</evidence>
<dbReference type="Gene3D" id="2.70.70.10">
    <property type="entry name" value="Glucose Permease (Domain IIA)"/>
    <property type="match status" value="1"/>
</dbReference>
<dbReference type="RefSeq" id="WP_146360288.1">
    <property type="nucleotide sequence ID" value="NZ_VOBR01000044.1"/>
</dbReference>
<dbReference type="Pfam" id="PF01551">
    <property type="entry name" value="Peptidase_M23"/>
    <property type="match status" value="1"/>
</dbReference>
<dbReference type="PANTHER" id="PTHR21666">
    <property type="entry name" value="PEPTIDASE-RELATED"/>
    <property type="match status" value="1"/>
</dbReference>
<reference evidence="3 4" key="1">
    <citation type="submission" date="2019-07" db="EMBL/GenBank/DDBJ databases">
        <title>Lentzea xizangensis sp. nov., isolated from Qinghai-Tibetan Plateau Soils.</title>
        <authorList>
            <person name="Huang J."/>
        </authorList>
    </citation>
    <scope>NUCLEOTIDE SEQUENCE [LARGE SCALE GENOMIC DNA]</scope>
    <source>
        <strain evidence="3 4">FXJ1.1311</strain>
    </source>
</reference>
<comment type="caution">
    <text evidence="3">The sequence shown here is derived from an EMBL/GenBank/DDBJ whole genome shotgun (WGS) entry which is preliminary data.</text>
</comment>
<dbReference type="EMBL" id="VOBR01000044">
    <property type="protein sequence ID" value="TWP45139.1"/>
    <property type="molecule type" value="Genomic_DNA"/>
</dbReference>
<dbReference type="InterPro" id="IPR050570">
    <property type="entry name" value="Cell_wall_metabolism_enzyme"/>
</dbReference>
<accession>A0A563EG16</accession>
<gene>
    <name evidence="3" type="ORF">FKR81_39970</name>
</gene>
<dbReference type="PANTHER" id="PTHR21666:SF289">
    <property type="entry name" value="L-ALA--D-GLU ENDOPEPTIDASE"/>
    <property type="match status" value="1"/>
</dbReference>
<evidence type="ECO:0000259" key="2">
    <source>
        <dbReference type="Pfam" id="PF01551"/>
    </source>
</evidence>
<dbReference type="InterPro" id="IPR011055">
    <property type="entry name" value="Dup_hybrid_motif"/>
</dbReference>
<sequence>MPIPLLVALLLLPPPASTGRYGWPLAPPHPVVRAFTPPATPYGPGHRGVDLGAPVGAQVQAAGDGVVVFAGVLADRELVSLDHGGLRTTYEPVSPVVAVRQRVHRGEVIGTLVGGHPGCLSCLHWGARRGHEYVNPLRLVSSGRARLLPLTRLGAVGSTPGGSGGVSPRSAR</sequence>
<dbReference type="GO" id="GO:0004222">
    <property type="term" value="F:metalloendopeptidase activity"/>
    <property type="evidence" value="ECO:0007669"/>
    <property type="project" value="TreeGrafter"/>
</dbReference>
<keyword evidence="4" id="KW-1185">Reference proteome</keyword>
<proteinExistence type="predicted"/>